<gene>
    <name evidence="1" type="ORF">RZO31_13750</name>
</gene>
<dbReference type="EMBL" id="JAWHVL010000040">
    <property type="protein sequence ID" value="MDV2633911.1"/>
    <property type="molecule type" value="Genomic_DNA"/>
</dbReference>
<protein>
    <submittedName>
        <fullName evidence="1">Helix-turn-helix transcriptional regulator</fullName>
    </submittedName>
</protein>
<accession>A0AAE4NTA6</accession>
<reference evidence="1" key="1">
    <citation type="submission" date="2023-10" db="EMBL/GenBank/DDBJ databases">
        <title>Production of high quality cheese from raw caw milk (raw cheese).</title>
        <authorList>
            <person name="Samouris G."/>
        </authorList>
    </citation>
    <scope>NUCLEOTIDE SEQUENCE</scope>
    <source>
        <strain evidence="1">M17-3</strain>
    </source>
</reference>
<dbReference type="SUPFAM" id="SSF47413">
    <property type="entry name" value="lambda repressor-like DNA-binding domains"/>
    <property type="match status" value="1"/>
</dbReference>
<evidence type="ECO:0000313" key="2">
    <source>
        <dbReference type="Proteomes" id="UP001186047"/>
    </source>
</evidence>
<comment type="caution">
    <text evidence="1">The sequence shown here is derived from an EMBL/GenBank/DDBJ whole genome shotgun (WGS) entry which is preliminary data.</text>
</comment>
<dbReference type="RefSeq" id="WP_317059524.1">
    <property type="nucleotide sequence ID" value="NZ_JAWHVL010000040.1"/>
</dbReference>
<name>A0AAE4NTA6_9LACT</name>
<dbReference type="AlphaFoldDB" id="A0AAE4NTA6"/>
<dbReference type="Proteomes" id="UP001186047">
    <property type="component" value="Unassembled WGS sequence"/>
</dbReference>
<dbReference type="GO" id="GO:0003677">
    <property type="term" value="F:DNA binding"/>
    <property type="evidence" value="ECO:0007669"/>
    <property type="project" value="InterPro"/>
</dbReference>
<proteinExistence type="predicted"/>
<organism evidence="1 2">
    <name type="scientific">Lactococcus lactis</name>
    <dbReference type="NCBI Taxonomy" id="1358"/>
    <lineage>
        <taxon>Bacteria</taxon>
        <taxon>Bacillati</taxon>
        <taxon>Bacillota</taxon>
        <taxon>Bacilli</taxon>
        <taxon>Lactobacillales</taxon>
        <taxon>Streptococcaceae</taxon>
        <taxon>Lactococcus</taxon>
    </lineage>
</organism>
<evidence type="ECO:0000313" key="1">
    <source>
        <dbReference type="EMBL" id="MDV2633911.1"/>
    </source>
</evidence>
<dbReference type="InterPro" id="IPR010982">
    <property type="entry name" value="Lambda_DNA-bd_dom_sf"/>
</dbReference>
<sequence>MAEKKTYEPLDELLDSSGLRMEVIAERMGISYDVFYRLRKYPNTISAIRLGKMAKVTGVDFLQLMEVVKKFESELDKLKSAS</sequence>